<dbReference type="SUPFAM" id="SSF54909">
    <property type="entry name" value="Dimeric alpha+beta barrel"/>
    <property type="match status" value="1"/>
</dbReference>
<dbReference type="InterPro" id="IPR007138">
    <property type="entry name" value="ABM_dom"/>
</dbReference>
<proteinExistence type="predicted"/>
<dbReference type="InterPro" id="IPR011008">
    <property type="entry name" value="Dimeric_a/b-barrel"/>
</dbReference>
<dbReference type="STRING" id="452652.KSE_32120"/>
<name>E4NCU1_KITSK</name>
<dbReference type="EMBL" id="AP010968">
    <property type="protein sequence ID" value="BAJ29022.1"/>
    <property type="molecule type" value="Genomic_DNA"/>
</dbReference>
<dbReference type="RefSeq" id="WP_014136330.1">
    <property type="nucleotide sequence ID" value="NC_016109.1"/>
</dbReference>
<accession>E4NCU1</accession>
<protein>
    <recommendedName>
        <fullName evidence="1">ABM domain-containing protein</fullName>
    </recommendedName>
</protein>
<dbReference type="PATRIC" id="fig|452652.3.peg.3225"/>
<evidence type="ECO:0000313" key="2">
    <source>
        <dbReference type="EMBL" id="BAJ29022.1"/>
    </source>
</evidence>
<dbReference type="AlphaFoldDB" id="E4NCU1"/>
<feature type="domain" description="ABM" evidence="1">
    <location>
        <begin position="39"/>
        <end position="95"/>
    </location>
</feature>
<dbReference type="Gene3D" id="3.30.70.100">
    <property type="match status" value="1"/>
</dbReference>
<dbReference type="HOGENOM" id="CLU_151991_0_0_11"/>
<dbReference type="KEGG" id="ksk:KSE_32120"/>
<dbReference type="Pfam" id="PF03992">
    <property type="entry name" value="ABM"/>
    <property type="match status" value="1"/>
</dbReference>
<gene>
    <name evidence="2" type="ordered locus">KSE_32120</name>
</gene>
<reference evidence="2 3" key="1">
    <citation type="journal article" date="2010" name="DNA Res.">
        <title>Genome sequence of Kitasatospora setae NBRC 14216T: an evolutionary snapshot of the family Streptomycetaceae.</title>
        <authorList>
            <person name="Ichikawa N."/>
            <person name="Oguchi A."/>
            <person name="Ikeda H."/>
            <person name="Ishikawa J."/>
            <person name="Kitani S."/>
            <person name="Watanabe Y."/>
            <person name="Nakamura S."/>
            <person name="Katano Y."/>
            <person name="Kishi E."/>
            <person name="Sasagawa M."/>
            <person name="Ankai A."/>
            <person name="Fukui S."/>
            <person name="Hashimoto Y."/>
            <person name="Kamata S."/>
            <person name="Otoguro M."/>
            <person name="Tanikawa S."/>
            <person name="Nihira T."/>
            <person name="Horinouchi S."/>
            <person name="Ohnishi Y."/>
            <person name="Hayakawa M."/>
            <person name="Kuzuyama T."/>
            <person name="Arisawa A."/>
            <person name="Nomoto F."/>
            <person name="Miura H."/>
            <person name="Takahashi Y."/>
            <person name="Fujita N."/>
        </authorList>
    </citation>
    <scope>NUCLEOTIDE SEQUENCE [LARGE SCALE GENOMIC DNA]</scope>
    <source>
        <strain evidence="3">ATCC 33774 / DSM 43861 / JCM 3304 / KCC A-0304 / NBRC 14216 / KM-6054</strain>
    </source>
</reference>
<evidence type="ECO:0000313" key="3">
    <source>
        <dbReference type="Proteomes" id="UP000007076"/>
    </source>
</evidence>
<dbReference type="eggNOG" id="COG2329">
    <property type="taxonomic scope" value="Bacteria"/>
</dbReference>
<sequence length="131" mass="14401">MFALTLPWTPGPAAPLPPERPVVMAAELRVRGLRHVPGFLRQSLKVRAQARRAPGSLGVALRTAPLRRTFWVLSAWSDREALTAFVRSGTHQRAMTGLRPVMEHSAFTSWRADTPAAPDWAEAGRRLADAA</sequence>
<organism evidence="2 3">
    <name type="scientific">Kitasatospora setae (strain ATCC 33774 / DSM 43861 / JCM 3304 / KCC A-0304 / NBRC 14216 / KM-6054)</name>
    <name type="common">Streptomyces setae</name>
    <dbReference type="NCBI Taxonomy" id="452652"/>
    <lineage>
        <taxon>Bacteria</taxon>
        <taxon>Bacillati</taxon>
        <taxon>Actinomycetota</taxon>
        <taxon>Actinomycetes</taxon>
        <taxon>Kitasatosporales</taxon>
        <taxon>Streptomycetaceae</taxon>
        <taxon>Kitasatospora</taxon>
    </lineage>
</organism>
<keyword evidence="3" id="KW-1185">Reference proteome</keyword>
<dbReference type="Proteomes" id="UP000007076">
    <property type="component" value="Chromosome"/>
</dbReference>
<evidence type="ECO:0000259" key="1">
    <source>
        <dbReference type="Pfam" id="PF03992"/>
    </source>
</evidence>